<dbReference type="STRING" id="589924.Ferp_1467"/>
<dbReference type="PaxDb" id="589924-Ferp_1467"/>
<dbReference type="Proteomes" id="UP000002613">
    <property type="component" value="Chromosome"/>
</dbReference>
<reference evidence="1 2" key="2">
    <citation type="journal article" date="2011" name="Stand. Genomic Sci.">
        <title>Complete genome sequence of Ferroglobus placidus AEDII12DO.</title>
        <authorList>
            <person name="Anderson I."/>
            <person name="Risso C."/>
            <person name="Holmes D."/>
            <person name="Lucas S."/>
            <person name="Copeland A."/>
            <person name="Lapidus A."/>
            <person name="Cheng J.F."/>
            <person name="Bruce D."/>
            <person name="Goodwin L."/>
            <person name="Pitluck S."/>
            <person name="Saunders E."/>
            <person name="Brettin T."/>
            <person name="Detter J.C."/>
            <person name="Han C."/>
            <person name="Tapia R."/>
            <person name="Larimer F."/>
            <person name="Land M."/>
            <person name="Hauser L."/>
            <person name="Woyke T."/>
            <person name="Lovley D."/>
            <person name="Kyrpides N."/>
            <person name="Ivanova N."/>
        </authorList>
    </citation>
    <scope>NUCLEOTIDE SEQUENCE [LARGE SCALE GENOMIC DNA]</scope>
    <source>
        <strain evidence="2">DSM 10642 / AEDII12DO</strain>
    </source>
</reference>
<dbReference type="OrthoDB" id="379560at2157"/>
<organism evidence="1 2">
    <name type="scientific">Ferroglobus placidus (strain DSM 10642 / AEDII12DO)</name>
    <dbReference type="NCBI Taxonomy" id="589924"/>
    <lineage>
        <taxon>Archaea</taxon>
        <taxon>Methanobacteriati</taxon>
        <taxon>Methanobacteriota</taxon>
        <taxon>Archaeoglobi</taxon>
        <taxon>Archaeoglobales</taxon>
        <taxon>Archaeoglobaceae</taxon>
        <taxon>Ferroglobus</taxon>
    </lineage>
</organism>
<dbReference type="RefSeq" id="WP_012965961.1">
    <property type="nucleotide sequence ID" value="NC_013849.1"/>
</dbReference>
<dbReference type="GeneID" id="8778986"/>
<gene>
    <name evidence="1" type="ordered locus">Ferp_1467</name>
</gene>
<dbReference type="EMBL" id="CP001899">
    <property type="protein sequence ID" value="ADC65618.1"/>
    <property type="molecule type" value="Genomic_DNA"/>
</dbReference>
<accession>D3RYQ5</accession>
<protein>
    <submittedName>
        <fullName evidence="1">Uncharacterized protein</fullName>
    </submittedName>
</protein>
<sequence length="107" mass="11973">MEFEYKGRKVKVQTLEKGKNYSTIVLHFELPNSEHHGYLLKVGDKIVAKGEIAKAVRDAKIDGVEMAVAPPADTNALIMLRVSGEEREVLDKVLPVVEDFLKKRGLI</sequence>
<name>D3RYQ5_FERPA</name>
<dbReference type="KEGG" id="fpl:Ferp_1467"/>
<evidence type="ECO:0000313" key="1">
    <source>
        <dbReference type="EMBL" id="ADC65618.1"/>
    </source>
</evidence>
<proteinExistence type="predicted"/>
<dbReference type="HOGENOM" id="CLU_2204014_0_0_2"/>
<reference evidence="2" key="1">
    <citation type="submission" date="2010-02" db="EMBL/GenBank/DDBJ databases">
        <title>Complete sequence of Ferroglobus placidus DSM 10642.</title>
        <authorList>
            <consortium name="US DOE Joint Genome Institute"/>
            <person name="Lucas S."/>
            <person name="Copeland A."/>
            <person name="Lapidus A."/>
            <person name="Cheng J.-F."/>
            <person name="Bruce D."/>
            <person name="Goodwin L."/>
            <person name="Pitluck S."/>
            <person name="Saunders E."/>
            <person name="Brettin T."/>
            <person name="Detter J.C."/>
            <person name="Han C."/>
            <person name="Tapia R."/>
            <person name="Larimer F."/>
            <person name="Land M."/>
            <person name="Hauser L."/>
            <person name="Kyrpides N."/>
            <person name="Ivanova N."/>
            <person name="Holmes D."/>
            <person name="Lovley D."/>
            <person name="Kyrpides N."/>
            <person name="Anderson I.J."/>
            <person name="Woyke T."/>
        </authorList>
    </citation>
    <scope>NUCLEOTIDE SEQUENCE [LARGE SCALE GENOMIC DNA]</scope>
    <source>
        <strain evidence="2">DSM 10642 / AEDII12DO</strain>
    </source>
</reference>
<keyword evidence="2" id="KW-1185">Reference proteome</keyword>
<evidence type="ECO:0000313" key="2">
    <source>
        <dbReference type="Proteomes" id="UP000002613"/>
    </source>
</evidence>
<dbReference type="AlphaFoldDB" id="D3RYQ5"/>